<dbReference type="NCBIfam" id="TIGR01764">
    <property type="entry name" value="excise"/>
    <property type="match status" value="1"/>
</dbReference>
<evidence type="ECO:0000313" key="2">
    <source>
        <dbReference type="EMBL" id="MBB4099789.1"/>
    </source>
</evidence>
<name>A0A7W6NYN6_9SPHN</name>
<feature type="domain" description="Helix-turn-helix" evidence="1">
    <location>
        <begin position="13"/>
        <end position="53"/>
    </location>
</feature>
<dbReference type="AlphaFoldDB" id="A0A7W6NYN6"/>
<accession>A0A7W6NYN6</accession>
<evidence type="ECO:0000313" key="3">
    <source>
        <dbReference type="Proteomes" id="UP000557392"/>
    </source>
</evidence>
<dbReference type="RefSeq" id="WP_183999151.1">
    <property type="nucleotide sequence ID" value="NZ_JACIEH010000003.1"/>
</dbReference>
<dbReference type="Pfam" id="PF12728">
    <property type="entry name" value="HTH_17"/>
    <property type="match status" value="1"/>
</dbReference>
<protein>
    <submittedName>
        <fullName evidence="2">Excisionase family DNA binding protein</fullName>
    </submittedName>
</protein>
<evidence type="ECO:0000259" key="1">
    <source>
        <dbReference type="Pfam" id="PF12728"/>
    </source>
</evidence>
<keyword evidence="3" id="KW-1185">Reference proteome</keyword>
<dbReference type="InterPro" id="IPR010093">
    <property type="entry name" value="SinI_DNA-bd"/>
</dbReference>
<dbReference type="Proteomes" id="UP000557392">
    <property type="component" value="Unassembled WGS sequence"/>
</dbReference>
<organism evidence="2 3">
    <name type="scientific">Sphingomonas kyeonggiensis</name>
    <dbReference type="NCBI Taxonomy" id="1268553"/>
    <lineage>
        <taxon>Bacteria</taxon>
        <taxon>Pseudomonadati</taxon>
        <taxon>Pseudomonadota</taxon>
        <taxon>Alphaproteobacteria</taxon>
        <taxon>Sphingomonadales</taxon>
        <taxon>Sphingomonadaceae</taxon>
        <taxon>Sphingomonas</taxon>
    </lineage>
</organism>
<reference evidence="2 3" key="1">
    <citation type="submission" date="2020-08" db="EMBL/GenBank/DDBJ databases">
        <title>Genomic Encyclopedia of Type Strains, Phase IV (KMG-IV): sequencing the most valuable type-strain genomes for metagenomic binning, comparative biology and taxonomic classification.</title>
        <authorList>
            <person name="Goeker M."/>
        </authorList>
    </citation>
    <scope>NUCLEOTIDE SEQUENCE [LARGE SCALE GENOMIC DNA]</scope>
    <source>
        <strain evidence="2 3">DSM 101806</strain>
    </source>
</reference>
<gene>
    <name evidence="2" type="ORF">GGR46_003361</name>
</gene>
<dbReference type="EMBL" id="JACIEH010000003">
    <property type="protein sequence ID" value="MBB4099789.1"/>
    <property type="molecule type" value="Genomic_DNA"/>
</dbReference>
<dbReference type="SUPFAM" id="SSF46955">
    <property type="entry name" value="Putative DNA-binding domain"/>
    <property type="match status" value="1"/>
</dbReference>
<sequence length="67" mass="7246">MEKLSEDLLSGAEAAAEYAGVSRNIIYRLTASGEIPAIRKGRRIYYRKSAIERAFSTDGGNAVPANV</sequence>
<dbReference type="InterPro" id="IPR041657">
    <property type="entry name" value="HTH_17"/>
</dbReference>
<proteinExistence type="predicted"/>
<dbReference type="InterPro" id="IPR009061">
    <property type="entry name" value="DNA-bd_dom_put_sf"/>
</dbReference>
<comment type="caution">
    <text evidence="2">The sequence shown here is derived from an EMBL/GenBank/DDBJ whole genome shotgun (WGS) entry which is preliminary data.</text>
</comment>
<dbReference type="GO" id="GO:0003677">
    <property type="term" value="F:DNA binding"/>
    <property type="evidence" value="ECO:0007669"/>
    <property type="project" value="InterPro"/>
</dbReference>